<feature type="region of interest" description="Disordered" evidence="1">
    <location>
        <begin position="1"/>
        <end position="37"/>
    </location>
</feature>
<dbReference type="Proteomes" id="UP000325434">
    <property type="component" value="Unassembled WGS sequence"/>
</dbReference>
<protein>
    <submittedName>
        <fullName evidence="2">Uncharacterized protein</fullName>
    </submittedName>
</protein>
<proteinExistence type="predicted"/>
<evidence type="ECO:0000256" key="1">
    <source>
        <dbReference type="SAM" id="MobiDB-lite"/>
    </source>
</evidence>
<organism evidence="2">
    <name type="scientific">Aspergillus flavus</name>
    <dbReference type="NCBI Taxonomy" id="5059"/>
    <lineage>
        <taxon>Eukaryota</taxon>
        <taxon>Fungi</taxon>
        <taxon>Dikarya</taxon>
        <taxon>Ascomycota</taxon>
        <taxon>Pezizomycotina</taxon>
        <taxon>Eurotiomycetes</taxon>
        <taxon>Eurotiomycetidae</taxon>
        <taxon>Eurotiales</taxon>
        <taxon>Aspergillaceae</taxon>
        <taxon>Aspergillus</taxon>
        <taxon>Aspergillus subgen. Circumdati</taxon>
    </lineage>
</organism>
<feature type="compositionally biased region" description="Basic residues" evidence="1">
    <location>
        <begin position="24"/>
        <end position="34"/>
    </location>
</feature>
<reference evidence="2" key="1">
    <citation type="submission" date="2019-04" db="EMBL/GenBank/DDBJ databases">
        <title>Friends and foes A comparative genomics study of 23 Aspergillus species from section Flavi.</title>
        <authorList>
            <consortium name="DOE Joint Genome Institute"/>
            <person name="Kjaerbolling I."/>
            <person name="Vesth T."/>
            <person name="Frisvad J.C."/>
            <person name="Nybo J.L."/>
            <person name="Theobald S."/>
            <person name="Kildgaard S."/>
            <person name="Isbrandt T."/>
            <person name="Kuo A."/>
            <person name="Sato A."/>
            <person name="Lyhne E.K."/>
            <person name="Kogle M.E."/>
            <person name="Wiebenga A."/>
            <person name="Kun R.S."/>
            <person name="Lubbers R.J."/>
            <person name="Makela M.R."/>
            <person name="Barry K."/>
            <person name="Chovatia M."/>
            <person name="Clum A."/>
            <person name="Daum C."/>
            <person name="Haridas S."/>
            <person name="He G."/>
            <person name="LaButti K."/>
            <person name="Lipzen A."/>
            <person name="Mondo S."/>
            <person name="Riley R."/>
            <person name="Salamov A."/>
            <person name="Simmons B.A."/>
            <person name="Magnuson J.K."/>
            <person name="Henrissat B."/>
            <person name="Mortensen U.H."/>
            <person name="Larsen T.O."/>
            <person name="Devries R.P."/>
            <person name="Grigoriev I.V."/>
            <person name="Machida M."/>
            <person name="Baker S.E."/>
            <person name="Andersen M.R."/>
        </authorList>
    </citation>
    <scope>NUCLEOTIDE SEQUENCE [LARGE SCALE GENOMIC DNA]</scope>
    <source>
        <strain evidence="2">CBS 121.62</strain>
    </source>
</reference>
<feature type="compositionally biased region" description="Basic and acidic residues" evidence="1">
    <location>
        <begin position="60"/>
        <end position="70"/>
    </location>
</feature>
<dbReference type="EMBL" id="ML734584">
    <property type="protein sequence ID" value="KAB8247933.1"/>
    <property type="molecule type" value="Genomic_DNA"/>
</dbReference>
<evidence type="ECO:0000313" key="2">
    <source>
        <dbReference type="EMBL" id="KAB8247933.1"/>
    </source>
</evidence>
<feature type="region of interest" description="Disordered" evidence="1">
    <location>
        <begin position="51"/>
        <end position="83"/>
    </location>
</feature>
<accession>A0A5N6H5S2</accession>
<sequence>MYIQNPSMNTPLNPASHQANPPLKRPKSRDKRKMMYSPKRVAEVGMSLRTVKRSKNKNPSLRDECKRSPDPRAPNQCGNQKPAGECKYLYSIPK</sequence>
<feature type="compositionally biased region" description="Polar residues" evidence="1">
    <location>
        <begin position="1"/>
        <end position="19"/>
    </location>
</feature>
<dbReference type="AlphaFoldDB" id="A0A5N6H5S2"/>
<name>A0A5N6H5S2_ASPFL</name>
<gene>
    <name evidence="2" type="ORF">BDV35DRAFT_179701</name>
</gene>